<proteinExistence type="predicted"/>
<evidence type="ECO:0000313" key="1">
    <source>
        <dbReference type="EMBL" id="MFC4563662.1"/>
    </source>
</evidence>
<comment type="caution">
    <text evidence="1">The sequence shown here is derived from an EMBL/GenBank/DDBJ whole genome shotgun (WGS) entry which is preliminary data.</text>
</comment>
<protein>
    <submittedName>
        <fullName evidence="1">HNH endonuclease signature motif containing protein</fullName>
    </submittedName>
</protein>
<name>A0ABV9DY23_9ACTN</name>
<dbReference type="RefSeq" id="WP_378576135.1">
    <property type="nucleotide sequence ID" value="NZ_JBHSFQ010000017.1"/>
</dbReference>
<sequence>MPKKKKKNNNKISMNVTPERRKSILLYHDMRVEEDFELCAQRIFEVVKSAAKKYPGKPRFLWLSVQGHLNDLGGFDHDSFEIISNFIPEYLFPYLTEVKTPLMHVRNPHPQREDIPGLLIINPPEDGSEDKFDHHSFARRQREYLSDSRSSKPSVRSIAGYLGRDGSCQICWESTVERAHALPEALGGSNDVRNFALLCPYHHQMAPDVADAEAFWKWIDYSYDRDSHMREMGENVQQLLRKYIHEAVPNNSNRNNDYEKAKEGGFDQELIFELKNLYGWTQEELGGLLERRLVQEFNRVRRAATTNHRGVGRKVSTYAWAYNVALRRVKDEEKIRSERIIK</sequence>
<keyword evidence="2" id="KW-1185">Reference proteome</keyword>
<keyword evidence="1" id="KW-0255">Endonuclease</keyword>
<evidence type="ECO:0000313" key="2">
    <source>
        <dbReference type="Proteomes" id="UP001595923"/>
    </source>
</evidence>
<dbReference type="EMBL" id="JBHSFQ010000017">
    <property type="protein sequence ID" value="MFC4563662.1"/>
    <property type="molecule type" value="Genomic_DNA"/>
</dbReference>
<keyword evidence="1" id="KW-0540">Nuclease</keyword>
<keyword evidence="1" id="KW-0378">Hydrolase</keyword>
<dbReference type="CDD" id="cd00085">
    <property type="entry name" value="HNHc"/>
    <property type="match status" value="1"/>
</dbReference>
<accession>A0ABV9DY23</accession>
<reference evidence="2" key="1">
    <citation type="journal article" date="2019" name="Int. J. Syst. Evol. Microbiol.">
        <title>The Global Catalogue of Microorganisms (GCM) 10K type strain sequencing project: providing services to taxonomists for standard genome sequencing and annotation.</title>
        <authorList>
            <consortium name="The Broad Institute Genomics Platform"/>
            <consortium name="The Broad Institute Genome Sequencing Center for Infectious Disease"/>
            <person name="Wu L."/>
            <person name="Ma J."/>
        </authorList>
    </citation>
    <scope>NUCLEOTIDE SEQUENCE [LARGE SCALE GENOMIC DNA]</scope>
    <source>
        <strain evidence="2">XZYJ18</strain>
    </source>
</reference>
<organism evidence="1 2">
    <name type="scientific">Nocardiopsis mangrovi</name>
    <dbReference type="NCBI Taxonomy" id="1179818"/>
    <lineage>
        <taxon>Bacteria</taxon>
        <taxon>Bacillati</taxon>
        <taxon>Actinomycetota</taxon>
        <taxon>Actinomycetes</taxon>
        <taxon>Streptosporangiales</taxon>
        <taxon>Nocardiopsidaceae</taxon>
        <taxon>Nocardiopsis</taxon>
    </lineage>
</organism>
<dbReference type="Proteomes" id="UP001595923">
    <property type="component" value="Unassembled WGS sequence"/>
</dbReference>
<dbReference type="GO" id="GO:0004519">
    <property type="term" value="F:endonuclease activity"/>
    <property type="evidence" value="ECO:0007669"/>
    <property type="project" value="UniProtKB-KW"/>
</dbReference>
<dbReference type="InterPro" id="IPR003615">
    <property type="entry name" value="HNH_nuc"/>
</dbReference>
<gene>
    <name evidence="1" type="ORF">ACFO4E_17495</name>
</gene>